<evidence type="ECO:0000313" key="1">
    <source>
        <dbReference type="EMBL" id="QGQ96756.1"/>
    </source>
</evidence>
<dbReference type="EMBL" id="CP034235">
    <property type="protein sequence ID" value="QGQ96756.1"/>
    <property type="molecule type" value="Genomic_DNA"/>
</dbReference>
<gene>
    <name evidence="1" type="ORF">EHS13_18670</name>
</gene>
<dbReference type="RefSeq" id="WP_155701828.1">
    <property type="nucleotide sequence ID" value="NZ_CP034235.1"/>
</dbReference>
<dbReference type="OrthoDB" id="2629010at2"/>
<evidence type="ECO:0000313" key="2">
    <source>
        <dbReference type="Proteomes" id="UP000426246"/>
    </source>
</evidence>
<dbReference type="KEGG" id="ppsc:EHS13_18670"/>
<organism evidence="1 2">
    <name type="scientific">Paenibacillus psychroresistens</name>
    <dbReference type="NCBI Taxonomy" id="1778678"/>
    <lineage>
        <taxon>Bacteria</taxon>
        <taxon>Bacillati</taxon>
        <taxon>Bacillota</taxon>
        <taxon>Bacilli</taxon>
        <taxon>Bacillales</taxon>
        <taxon>Paenibacillaceae</taxon>
        <taxon>Paenibacillus</taxon>
    </lineage>
</organism>
<proteinExistence type="predicted"/>
<sequence length="107" mass="12562">MKKKITIGDKVRISGYYGELFEVKGHFEQLDYESASLNYELWLILSNKLNDKIVEENSQNVLFVHGGESNINSFLDEYNDYIILEQLFLDGEYKAKAEEILKQYKEI</sequence>
<keyword evidence="2" id="KW-1185">Reference proteome</keyword>
<accession>A0A6B8RN00</accession>
<reference evidence="2" key="1">
    <citation type="submission" date="2018-11" db="EMBL/GenBank/DDBJ databases">
        <title>Complete genome sequence of Paenibacillus sp. ML311-T8.</title>
        <authorList>
            <person name="Nam Y.-D."/>
            <person name="Kang J."/>
            <person name="Chung W.-H."/>
            <person name="Park Y.S."/>
        </authorList>
    </citation>
    <scope>NUCLEOTIDE SEQUENCE [LARGE SCALE GENOMIC DNA]</scope>
    <source>
        <strain evidence="2">ML311-T8</strain>
    </source>
</reference>
<dbReference type="AlphaFoldDB" id="A0A6B8RN00"/>
<dbReference type="Proteomes" id="UP000426246">
    <property type="component" value="Chromosome"/>
</dbReference>
<protein>
    <submittedName>
        <fullName evidence="1">Uncharacterized protein</fullName>
    </submittedName>
</protein>
<name>A0A6B8RN00_9BACL</name>